<protein>
    <submittedName>
        <fullName evidence="3">Uncharacterized protein</fullName>
    </submittedName>
</protein>
<keyword evidence="2" id="KW-1133">Transmembrane helix</keyword>
<proteinExistence type="predicted"/>
<keyword evidence="4" id="KW-1185">Reference proteome</keyword>
<evidence type="ECO:0000256" key="1">
    <source>
        <dbReference type="SAM" id="MobiDB-lite"/>
    </source>
</evidence>
<accession>A0A853DI08</accession>
<keyword evidence="2" id="KW-0472">Membrane</keyword>
<reference evidence="3 4" key="1">
    <citation type="submission" date="2020-07" db="EMBL/GenBank/DDBJ databases">
        <title>Sequencing the genomes of 1000 actinobacteria strains.</title>
        <authorList>
            <person name="Klenk H.-P."/>
        </authorList>
    </citation>
    <scope>NUCLEOTIDE SEQUENCE [LARGE SCALE GENOMIC DNA]</scope>
    <source>
        <strain evidence="3 4">DSM 29531</strain>
    </source>
</reference>
<dbReference type="AlphaFoldDB" id="A0A853DI08"/>
<feature type="compositionally biased region" description="Basic and acidic residues" evidence="1">
    <location>
        <begin position="58"/>
        <end position="83"/>
    </location>
</feature>
<name>A0A853DI08_9MICO</name>
<evidence type="ECO:0000313" key="3">
    <source>
        <dbReference type="EMBL" id="NYJ74370.1"/>
    </source>
</evidence>
<dbReference type="Proteomes" id="UP000571817">
    <property type="component" value="Unassembled WGS sequence"/>
</dbReference>
<comment type="caution">
    <text evidence="3">The sequence shown here is derived from an EMBL/GenBank/DDBJ whole genome shotgun (WGS) entry which is preliminary data.</text>
</comment>
<feature type="region of interest" description="Disordered" evidence="1">
    <location>
        <begin position="57"/>
        <end position="83"/>
    </location>
</feature>
<feature type="transmembrane region" description="Helical" evidence="2">
    <location>
        <begin position="30"/>
        <end position="46"/>
    </location>
</feature>
<evidence type="ECO:0000256" key="2">
    <source>
        <dbReference type="SAM" id="Phobius"/>
    </source>
</evidence>
<dbReference type="RefSeq" id="WP_179480196.1">
    <property type="nucleotide sequence ID" value="NZ_JACCFW010000001.1"/>
</dbReference>
<dbReference type="EMBL" id="JACCFW010000001">
    <property type="protein sequence ID" value="NYJ74370.1"/>
    <property type="molecule type" value="Genomic_DNA"/>
</dbReference>
<organism evidence="3 4">
    <name type="scientific">Allobranchiibius huperziae</name>
    <dbReference type="NCBI Taxonomy" id="1874116"/>
    <lineage>
        <taxon>Bacteria</taxon>
        <taxon>Bacillati</taxon>
        <taxon>Actinomycetota</taxon>
        <taxon>Actinomycetes</taxon>
        <taxon>Micrococcales</taxon>
        <taxon>Dermacoccaceae</taxon>
        <taxon>Allobranchiibius</taxon>
    </lineage>
</organism>
<keyword evidence="2" id="KW-0812">Transmembrane</keyword>
<evidence type="ECO:0000313" key="4">
    <source>
        <dbReference type="Proteomes" id="UP000571817"/>
    </source>
</evidence>
<sequence>MMSRSNAVGSAISFLIPVYAVLIGLAGAPWWGIVVVVMLSSAYWSFGRRIFFPDEFEASSKDPMDPRSARRAARAERRSGRWG</sequence>
<gene>
    <name evidence="3" type="ORF">HNR15_001333</name>
</gene>